<dbReference type="EMBL" id="CP002691">
    <property type="protein sequence ID" value="AEE49512.1"/>
    <property type="molecule type" value="Genomic_DNA"/>
</dbReference>
<evidence type="ECO:0008006" key="4">
    <source>
        <dbReference type="Google" id="ProtNLM"/>
    </source>
</evidence>
<organism evidence="2 3">
    <name type="scientific">Haliscomenobacter hydrossis (strain ATCC 27775 / DSM 1100 / LMG 10767 / O)</name>
    <dbReference type="NCBI Taxonomy" id="760192"/>
    <lineage>
        <taxon>Bacteria</taxon>
        <taxon>Pseudomonadati</taxon>
        <taxon>Bacteroidota</taxon>
        <taxon>Saprospiria</taxon>
        <taxon>Saprospirales</taxon>
        <taxon>Haliscomenobacteraceae</taxon>
        <taxon>Haliscomenobacter</taxon>
    </lineage>
</organism>
<sequence length="139" mass="15084">MSTKNLLALFVAGAATGAALGILFAPTSGEETRKKILKAKNQSVDYMDELIKEGKQSWFKTKNKLESDAGIAANEVDDFISHILKRGAAWWSTTKNKASALANEAENTLEEVSEDGKKIGKQAVKEGRSAVNDLQNHFS</sequence>
<evidence type="ECO:0000256" key="1">
    <source>
        <dbReference type="SAM" id="SignalP"/>
    </source>
</evidence>
<keyword evidence="3" id="KW-1185">Reference proteome</keyword>
<reference evidence="2 3" key="1">
    <citation type="journal article" date="2011" name="Stand. Genomic Sci.">
        <title>Complete genome sequence of Haliscomenobacter hydrossis type strain (O).</title>
        <authorList>
            <consortium name="US DOE Joint Genome Institute (JGI-PGF)"/>
            <person name="Daligault H."/>
            <person name="Lapidus A."/>
            <person name="Zeytun A."/>
            <person name="Nolan M."/>
            <person name="Lucas S."/>
            <person name="Del Rio T.G."/>
            <person name="Tice H."/>
            <person name="Cheng J.F."/>
            <person name="Tapia R."/>
            <person name="Han C."/>
            <person name="Goodwin L."/>
            <person name="Pitluck S."/>
            <person name="Liolios K."/>
            <person name="Pagani I."/>
            <person name="Ivanova N."/>
            <person name="Huntemann M."/>
            <person name="Mavromatis K."/>
            <person name="Mikhailova N."/>
            <person name="Pati A."/>
            <person name="Chen A."/>
            <person name="Palaniappan K."/>
            <person name="Land M."/>
            <person name="Hauser L."/>
            <person name="Brambilla E.M."/>
            <person name="Rohde M."/>
            <person name="Verbarg S."/>
            <person name="Goker M."/>
            <person name="Bristow J."/>
            <person name="Eisen J.A."/>
            <person name="Markowitz V."/>
            <person name="Hugenholtz P."/>
            <person name="Kyrpides N.C."/>
            <person name="Klenk H.P."/>
            <person name="Woyke T."/>
        </authorList>
    </citation>
    <scope>NUCLEOTIDE SEQUENCE [LARGE SCALE GENOMIC DNA]</scope>
    <source>
        <strain evidence="3">ATCC 27775 / DSM 1100 / LMG 10767 / O</strain>
    </source>
</reference>
<gene>
    <name evidence="2" type="ordered locus">Halhy_1621</name>
</gene>
<dbReference type="Pfam" id="PF12732">
    <property type="entry name" value="YtxH"/>
    <property type="match status" value="1"/>
</dbReference>
<feature type="signal peptide" evidence="1">
    <location>
        <begin position="1"/>
        <end position="17"/>
    </location>
</feature>
<evidence type="ECO:0000313" key="3">
    <source>
        <dbReference type="Proteomes" id="UP000008461"/>
    </source>
</evidence>
<reference key="2">
    <citation type="submission" date="2011-04" db="EMBL/GenBank/DDBJ databases">
        <title>Complete sequence of chromosome of Haliscomenobacter hydrossis DSM 1100.</title>
        <authorList>
            <consortium name="US DOE Joint Genome Institute (JGI-PGF)"/>
            <person name="Lucas S."/>
            <person name="Han J."/>
            <person name="Lapidus A."/>
            <person name="Bruce D."/>
            <person name="Goodwin L."/>
            <person name="Pitluck S."/>
            <person name="Peters L."/>
            <person name="Kyrpides N."/>
            <person name="Mavromatis K."/>
            <person name="Ivanova N."/>
            <person name="Ovchinnikova G."/>
            <person name="Pagani I."/>
            <person name="Daligault H."/>
            <person name="Detter J.C."/>
            <person name="Han C."/>
            <person name="Land M."/>
            <person name="Hauser L."/>
            <person name="Markowitz V."/>
            <person name="Cheng J.-F."/>
            <person name="Hugenholtz P."/>
            <person name="Woyke T."/>
            <person name="Wu D."/>
            <person name="Verbarg S."/>
            <person name="Frueling A."/>
            <person name="Brambilla E."/>
            <person name="Klenk H.-P."/>
            <person name="Eisen J.A."/>
        </authorList>
    </citation>
    <scope>NUCLEOTIDE SEQUENCE</scope>
    <source>
        <strain>DSM 1100</strain>
    </source>
</reference>
<dbReference type="KEGG" id="hhy:Halhy_1621"/>
<dbReference type="RefSeq" id="WP_013764066.1">
    <property type="nucleotide sequence ID" value="NC_015510.1"/>
</dbReference>
<dbReference type="STRING" id="760192.Halhy_1621"/>
<keyword evidence="1" id="KW-0732">Signal</keyword>
<dbReference type="Proteomes" id="UP000008461">
    <property type="component" value="Chromosome"/>
</dbReference>
<accession>F4L0N0</accession>
<proteinExistence type="predicted"/>
<feature type="chain" id="PRO_5003317387" description="YtxH-like protein" evidence="1">
    <location>
        <begin position="18"/>
        <end position="139"/>
    </location>
</feature>
<name>F4L0N0_HALH1</name>
<protein>
    <recommendedName>
        <fullName evidence="4">YtxH-like protein</fullName>
    </recommendedName>
</protein>
<dbReference type="InterPro" id="IPR024623">
    <property type="entry name" value="YtxH"/>
</dbReference>
<evidence type="ECO:0000313" key="2">
    <source>
        <dbReference type="EMBL" id="AEE49512.1"/>
    </source>
</evidence>
<dbReference type="HOGENOM" id="CLU_1842318_0_0_10"/>
<dbReference type="AlphaFoldDB" id="F4L0N0"/>